<feature type="compositionally biased region" description="Polar residues" evidence="1">
    <location>
        <begin position="329"/>
        <end position="348"/>
    </location>
</feature>
<evidence type="ECO:0000313" key="2">
    <source>
        <dbReference type="EMBL" id="KAK4337757.1"/>
    </source>
</evidence>
<reference evidence="2" key="1">
    <citation type="submission" date="2023-12" db="EMBL/GenBank/DDBJ databases">
        <title>Genome assembly of Anisodus tanguticus.</title>
        <authorList>
            <person name="Wang Y.-J."/>
        </authorList>
    </citation>
    <scope>NUCLEOTIDE SEQUENCE</scope>
    <source>
        <strain evidence="2">KB-2021</strain>
        <tissue evidence="2">Leaf</tissue>
    </source>
</reference>
<dbReference type="AlphaFoldDB" id="A0AAE1QTC2"/>
<dbReference type="Proteomes" id="UP001291623">
    <property type="component" value="Unassembled WGS sequence"/>
</dbReference>
<dbReference type="Gene3D" id="3.70.10.10">
    <property type="match status" value="1"/>
</dbReference>
<dbReference type="GO" id="GO:0000076">
    <property type="term" value="P:DNA replication checkpoint signaling"/>
    <property type="evidence" value="ECO:0007669"/>
    <property type="project" value="TreeGrafter"/>
</dbReference>
<feature type="compositionally biased region" description="Acidic residues" evidence="1">
    <location>
        <begin position="427"/>
        <end position="438"/>
    </location>
</feature>
<accession>A0AAE1QTC2</accession>
<evidence type="ECO:0000313" key="3">
    <source>
        <dbReference type="Proteomes" id="UP001291623"/>
    </source>
</evidence>
<comment type="caution">
    <text evidence="2">The sequence shown here is derived from an EMBL/GenBank/DDBJ whole genome shotgun (WGS) entry which is preliminary data.</text>
</comment>
<dbReference type="PANTHER" id="PTHR15237:SF0">
    <property type="entry name" value="CELL CYCLE CHECKPOINT CONTROL PROTEIN"/>
    <property type="match status" value="1"/>
</dbReference>
<keyword evidence="3" id="KW-1185">Reference proteome</keyword>
<dbReference type="GO" id="GO:0006281">
    <property type="term" value="P:DNA repair"/>
    <property type="evidence" value="ECO:0007669"/>
    <property type="project" value="TreeGrafter"/>
</dbReference>
<organism evidence="2 3">
    <name type="scientific">Anisodus tanguticus</name>
    <dbReference type="NCBI Taxonomy" id="243964"/>
    <lineage>
        <taxon>Eukaryota</taxon>
        <taxon>Viridiplantae</taxon>
        <taxon>Streptophyta</taxon>
        <taxon>Embryophyta</taxon>
        <taxon>Tracheophyta</taxon>
        <taxon>Spermatophyta</taxon>
        <taxon>Magnoliopsida</taxon>
        <taxon>eudicotyledons</taxon>
        <taxon>Gunneridae</taxon>
        <taxon>Pentapetalae</taxon>
        <taxon>asterids</taxon>
        <taxon>lamiids</taxon>
        <taxon>Solanales</taxon>
        <taxon>Solanaceae</taxon>
        <taxon>Solanoideae</taxon>
        <taxon>Hyoscyameae</taxon>
        <taxon>Anisodus</taxon>
    </lineage>
</organism>
<gene>
    <name evidence="2" type="ORF">RND71_042244</name>
</gene>
<dbReference type="InterPro" id="IPR046938">
    <property type="entry name" value="DNA_clamp_sf"/>
</dbReference>
<dbReference type="Pfam" id="PF04139">
    <property type="entry name" value="Rad9"/>
    <property type="match status" value="1"/>
</dbReference>
<evidence type="ECO:0000256" key="1">
    <source>
        <dbReference type="SAM" id="MobiDB-lite"/>
    </source>
</evidence>
<feature type="region of interest" description="Disordered" evidence="1">
    <location>
        <begin position="401"/>
        <end position="438"/>
    </location>
</feature>
<sequence>MELTLSGNALKTFARSITCLARIGNELAIQASSTQLTFHTLNSSRSAYQSITFKPDFFDVFAVFGPQVQCSVLLKAICSVLRTPIASIDHLSVSLPNPDASKVQWTLNCHNGMRKAYWITCNVEPDIQHLSLDRRKLPSNFVVRPRDLNRLLSNFQTTLQEITIIATNPTCLPPDAATEIGGKAVELRSYIDPTKENDSSLHTQLWIDPTEEFVQYNHIGNPVDVTFGVKESKMICNHNFDAAFLSFCEGCEVDIQFYFDKAGEPILMAPKFGLDDGSNSTFDATLVLATMLMSQLNTASSSENPQFAGTSYGQANDGRQAPVQERSKGNSGLPSDQTRIWSDLSGSRTKGGNGAEHGGEGNENDNEQREIQRIGAIHISEAGAAGRNMSDIHNDFRSVDGNPLEEPQGMADLKGHASQHHPSNWVDADDDDDEGDESELCMHNCPTDAPLVYFALGFLLPTQFSIEVSPSPKSVLKVHILVCTIVDNPLHSMAWVVKIAIRLCSFKWYATCHHSKDILGVIWDSRFIASPGTTELVNDLQCHGYDTKAGLMFEGFTSNCLEKRIYP</sequence>
<feature type="region of interest" description="Disordered" evidence="1">
    <location>
        <begin position="300"/>
        <end position="366"/>
    </location>
</feature>
<name>A0AAE1QTC2_9SOLA</name>
<dbReference type="GO" id="GO:0071479">
    <property type="term" value="P:cellular response to ionizing radiation"/>
    <property type="evidence" value="ECO:0007669"/>
    <property type="project" value="TreeGrafter"/>
</dbReference>
<dbReference type="GO" id="GO:0030896">
    <property type="term" value="C:checkpoint clamp complex"/>
    <property type="evidence" value="ECO:0007669"/>
    <property type="project" value="InterPro"/>
</dbReference>
<feature type="compositionally biased region" description="Polar residues" evidence="1">
    <location>
        <begin position="300"/>
        <end position="314"/>
    </location>
</feature>
<dbReference type="PANTHER" id="PTHR15237">
    <property type="entry name" value="DNA REPAIR PROTEIN RAD9"/>
    <property type="match status" value="1"/>
</dbReference>
<dbReference type="GO" id="GO:0031573">
    <property type="term" value="P:mitotic intra-S DNA damage checkpoint signaling"/>
    <property type="evidence" value="ECO:0007669"/>
    <property type="project" value="TreeGrafter"/>
</dbReference>
<dbReference type="SUPFAM" id="SSF55979">
    <property type="entry name" value="DNA clamp"/>
    <property type="match status" value="1"/>
</dbReference>
<dbReference type="InterPro" id="IPR007268">
    <property type="entry name" value="Rad9/Ddc1"/>
</dbReference>
<protein>
    <recommendedName>
        <fullName evidence="4">Cell cycle checkpoint control protein RAD9A</fullName>
    </recommendedName>
</protein>
<proteinExistence type="predicted"/>
<dbReference type="FunFam" id="3.70.10.10:FF:000012">
    <property type="entry name" value="cell cycle checkpoint control protein RAD9A"/>
    <property type="match status" value="1"/>
</dbReference>
<dbReference type="EMBL" id="JAVYJV010000024">
    <property type="protein sequence ID" value="KAK4337757.1"/>
    <property type="molecule type" value="Genomic_DNA"/>
</dbReference>
<evidence type="ECO:0008006" key="4">
    <source>
        <dbReference type="Google" id="ProtNLM"/>
    </source>
</evidence>